<gene>
    <name evidence="1" type="ORF">ACFSBX_16220</name>
</gene>
<proteinExistence type="predicted"/>
<evidence type="ECO:0008006" key="3">
    <source>
        <dbReference type="Google" id="ProtNLM"/>
    </source>
</evidence>
<evidence type="ECO:0000313" key="2">
    <source>
        <dbReference type="Proteomes" id="UP001597085"/>
    </source>
</evidence>
<evidence type="ECO:0000313" key="1">
    <source>
        <dbReference type="EMBL" id="MFD1600491.1"/>
    </source>
</evidence>
<keyword evidence="2" id="KW-1185">Reference proteome</keyword>
<dbReference type="EMBL" id="JBHUDK010000015">
    <property type="protein sequence ID" value="MFD1600491.1"/>
    <property type="molecule type" value="Genomic_DNA"/>
</dbReference>
<dbReference type="Proteomes" id="UP001597085">
    <property type="component" value="Unassembled WGS sequence"/>
</dbReference>
<organism evidence="1 2">
    <name type="scientific">Halobellus rarus</name>
    <dbReference type="NCBI Taxonomy" id="1126237"/>
    <lineage>
        <taxon>Archaea</taxon>
        <taxon>Methanobacteriati</taxon>
        <taxon>Methanobacteriota</taxon>
        <taxon>Stenosarchaea group</taxon>
        <taxon>Halobacteria</taxon>
        <taxon>Halobacteriales</taxon>
        <taxon>Haloferacaceae</taxon>
        <taxon>Halobellus</taxon>
    </lineage>
</organism>
<dbReference type="AlphaFoldDB" id="A0ABD6CT91"/>
<dbReference type="RefSeq" id="WP_256422231.1">
    <property type="nucleotide sequence ID" value="NZ_JANHDI010000011.1"/>
</dbReference>
<name>A0ABD6CT91_9EURY</name>
<protein>
    <recommendedName>
        <fullName evidence="3">PD-(D/E)XK nuclease superfamily protein</fullName>
    </recommendedName>
</protein>
<reference evidence="1 2" key="1">
    <citation type="journal article" date="2019" name="Int. J. Syst. Evol. Microbiol.">
        <title>The Global Catalogue of Microorganisms (GCM) 10K type strain sequencing project: providing services to taxonomists for standard genome sequencing and annotation.</title>
        <authorList>
            <consortium name="The Broad Institute Genomics Platform"/>
            <consortium name="The Broad Institute Genome Sequencing Center for Infectious Disease"/>
            <person name="Wu L."/>
            <person name="Ma J."/>
        </authorList>
    </citation>
    <scope>NUCLEOTIDE SEQUENCE [LARGE SCALE GENOMIC DNA]</scope>
    <source>
        <strain evidence="1 2">CGMCC 1.12121</strain>
    </source>
</reference>
<comment type="caution">
    <text evidence="1">The sequence shown here is derived from an EMBL/GenBank/DDBJ whole genome shotgun (WGS) entry which is preliminary data.</text>
</comment>
<sequence>MDRDARPADWAGLDSWWATLAQPHRLTSQSDGARVVERDRVGNWWSEVDSWWQSSARYSGPTADTSWSQVFPEEQSPDPWADLDDWWELYAQTGTDAAVRLAAVLARSNTVWSASNAPFDTDPLATDVSDGATPRGPYHPSNEVAWSRWLAQLLRPAGALIATLFDIPVEGPPDEVIREARLSNPGGRPRRADLLICYGDRGISIEVKLDDENYGKTAETAALVEHHYDDREWTHVLLLPERKRNRLDAIVSPGVEQTPDGQLRIPWTDPGPVEVRYWRDITTALRTLLRAGEIVDDHWAANAYLFCAVAEQQLLNFVSHPDAKRFASPANVVEALRPHQLTDTIDRQLTYLQQQNTR</sequence>
<accession>A0ABD6CT91</accession>